<dbReference type="AlphaFoldDB" id="A0A401SX65"/>
<feature type="compositionally biased region" description="Basic residues" evidence="2">
    <location>
        <begin position="104"/>
        <end position="140"/>
    </location>
</feature>
<feature type="compositionally biased region" description="Basic residues" evidence="2">
    <location>
        <begin position="298"/>
        <end position="314"/>
    </location>
</feature>
<keyword evidence="1" id="KW-0694">RNA-binding</keyword>
<feature type="compositionally biased region" description="Basic and acidic residues" evidence="2">
    <location>
        <begin position="82"/>
        <end position="100"/>
    </location>
</feature>
<evidence type="ECO:0000313" key="5">
    <source>
        <dbReference type="EMBL" id="GCC34985.1"/>
    </source>
</evidence>
<sequence length="774" mass="85965">MATNIEEIFRSFVVKKIKEIEDEKQRSGKVTNRANGEIKPVVEAKVPEDVADTTVEVQMEPIMDNTLHTLHGFQNENPETVDSAKTEEIKTPAVDNKEDSSPPLRHKTKKHKHKHHHKHKSKKKKKKRKKKKGKRDHSRTRSGSCLNLKPQPESRLQSQSQSKSPLNNECSTIKSKNISLLTKASRTGSNKNTVDEVTDISTVVPVGVEKECSVAEKPLVQDHCKKSLHVKKNSVADINFGKETATVGNVSGLLAAASAVEQDHESKLGFSSGSDNVQSKSTQTVEEKVKTDRVEARRTKRSSRPYRSRLVRTRRSPDWRRRSRSPLRRKSPSRTPERLTDLDKAQLLEIAKANAAAMCAKAGMPLPANLKPVVPLVKNVIAKKIGCTSIQELTEKCKKIVESNDNELGNELHVSEEDESFINQPIKVNELKSISFSLNNPNATLNPAAKTQVALTKEFPVSSGTQHRKKEVLNVYGEWVPVEKGSEETTDDVFADVSTQAVDISVTMTKRATAQRRLVKNPYDVEAMSMILRTQEQIDVWAQSNSLPGQFTGSTGAHVLSYEELINSGPQAWIRKFMFSGVSSSQTRDAVIQRESNWSLNLNWFLEKQGKKQMEDQFLKAAPLSGGMGAHLMQKMGWRQGEGLGKNKNGPVEPIVVDFKIDRKGLVAEGEKMHKKPANFAIMKDLSGKHPVSALMEICNKRKWPPPDFLMVHDSGPDHCKHFLFKVMVNGTEYKPSLPSPNKKHAKASAATIALQAMGLVPKDGGTSASDNAT</sequence>
<evidence type="ECO:0000313" key="6">
    <source>
        <dbReference type="Proteomes" id="UP000287033"/>
    </source>
</evidence>
<dbReference type="InterPro" id="IPR032922">
    <property type="entry name" value="SON"/>
</dbReference>
<dbReference type="SMART" id="SM00358">
    <property type="entry name" value="DSRM"/>
    <property type="match status" value="1"/>
</dbReference>
<feature type="region of interest" description="Disordered" evidence="2">
    <location>
        <begin position="266"/>
        <end position="340"/>
    </location>
</feature>
<evidence type="ECO:0000259" key="3">
    <source>
        <dbReference type="PROSITE" id="PS50137"/>
    </source>
</evidence>
<feature type="domain" description="G-patch" evidence="4">
    <location>
        <begin position="625"/>
        <end position="671"/>
    </location>
</feature>
<dbReference type="Pfam" id="PF14709">
    <property type="entry name" value="DND1_DSRM"/>
    <property type="match status" value="1"/>
</dbReference>
<keyword evidence="6" id="KW-1185">Reference proteome</keyword>
<feature type="region of interest" description="Disordered" evidence="2">
    <location>
        <begin position="66"/>
        <end position="170"/>
    </location>
</feature>
<feature type="compositionally biased region" description="Polar residues" evidence="2">
    <location>
        <begin position="269"/>
        <end position="284"/>
    </location>
</feature>
<dbReference type="InterPro" id="IPR014720">
    <property type="entry name" value="dsRBD_dom"/>
</dbReference>
<comment type="caution">
    <text evidence="5">The sequence shown here is derived from an EMBL/GenBank/DDBJ whole genome shotgun (WGS) entry which is preliminary data.</text>
</comment>
<dbReference type="GO" id="GO:0048024">
    <property type="term" value="P:regulation of mRNA splicing, via spliceosome"/>
    <property type="evidence" value="ECO:0007669"/>
    <property type="project" value="TreeGrafter"/>
</dbReference>
<dbReference type="GO" id="GO:0051726">
    <property type="term" value="P:regulation of cell cycle"/>
    <property type="evidence" value="ECO:0007669"/>
    <property type="project" value="InterPro"/>
</dbReference>
<dbReference type="GO" id="GO:0003723">
    <property type="term" value="F:RNA binding"/>
    <property type="evidence" value="ECO:0007669"/>
    <property type="project" value="UniProtKB-UniRule"/>
</dbReference>
<accession>A0A401SX65</accession>
<dbReference type="STRING" id="137246.A0A401SX65"/>
<dbReference type="FunFam" id="3.30.160.20:FF:000053">
    <property type="entry name" value="protein SON isoform X1"/>
    <property type="match status" value="1"/>
</dbReference>
<dbReference type="Pfam" id="PF01585">
    <property type="entry name" value="G-patch"/>
    <property type="match status" value="1"/>
</dbReference>
<dbReference type="SUPFAM" id="SSF54768">
    <property type="entry name" value="dsRNA-binding domain-like"/>
    <property type="match status" value="1"/>
</dbReference>
<dbReference type="PROSITE" id="PS50174">
    <property type="entry name" value="G_PATCH"/>
    <property type="match status" value="1"/>
</dbReference>
<proteinExistence type="predicted"/>
<dbReference type="EMBL" id="BEZZ01000652">
    <property type="protein sequence ID" value="GCC34985.1"/>
    <property type="molecule type" value="Genomic_DNA"/>
</dbReference>
<feature type="compositionally biased region" description="Polar residues" evidence="2">
    <location>
        <begin position="66"/>
        <end position="80"/>
    </location>
</feature>
<evidence type="ECO:0008006" key="7">
    <source>
        <dbReference type="Google" id="ProtNLM"/>
    </source>
</evidence>
<dbReference type="Proteomes" id="UP000287033">
    <property type="component" value="Unassembled WGS sequence"/>
</dbReference>
<evidence type="ECO:0000256" key="1">
    <source>
        <dbReference type="PROSITE-ProRule" id="PRU00266"/>
    </source>
</evidence>
<dbReference type="PANTHER" id="PTHR46528:SF1">
    <property type="entry name" value="PROTEIN SON"/>
    <property type="match status" value="1"/>
</dbReference>
<organism evidence="5 6">
    <name type="scientific">Chiloscyllium punctatum</name>
    <name type="common">Brownbanded bambooshark</name>
    <name type="synonym">Hemiscyllium punctatum</name>
    <dbReference type="NCBI Taxonomy" id="137246"/>
    <lineage>
        <taxon>Eukaryota</taxon>
        <taxon>Metazoa</taxon>
        <taxon>Chordata</taxon>
        <taxon>Craniata</taxon>
        <taxon>Vertebrata</taxon>
        <taxon>Chondrichthyes</taxon>
        <taxon>Elasmobranchii</taxon>
        <taxon>Galeomorphii</taxon>
        <taxon>Galeoidea</taxon>
        <taxon>Orectolobiformes</taxon>
        <taxon>Hemiscylliidae</taxon>
        <taxon>Chiloscyllium</taxon>
    </lineage>
</organism>
<dbReference type="PROSITE" id="PS50137">
    <property type="entry name" value="DS_RBD"/>
    <property type="match status" value="1"/>
</dbReference>
<reference evidence="5 6" key="1">
    <citation type="journal article" date="2018" name="Nat. Ecol. Evol.">
        <title>Shark genomes provide insights into elasmobranch evolution and the origin of vertebrates.</title>
        <authorList>
            <person name="Hara Y"/>
            <person name="Yamaguchi K"/>
            <person name="Onimaru K"/>
            <person name="Kadota M"/>
            <person name="Koyanagi M"/>
            <person name="Keeley SD"/>
            <person name="Tatsumi K"/>
            <person name="Tanaka K"/>
            <person name="Motone F"/>
            <person name="Kageyama Y"/>
            <person name="Nozu R"/>
            <person name="Adachi N"/>
            <person name="Nishimura O"/>
            <person name="Nakagawa R"/>
            <person name="Tanegashima C"/>
            <person name="Kiyatake I"/>
            <person name="Matsumoto R"/>
            <person name="Murakumo K"/>
            <person name="Nishida K"/>
            <person name="Terakita A"/>
            <person name="Kuratani S"/>
            <person name="Sato K"/>
            <person name="Hyodo S Kuraku.S."/>
        </authorList>
    </citation>
    <scope>NUCLEOTIDE SEQUENCE [LARGE SCALE GENOMIC DNA]</scope>
</reference>
<dbReference type="OMA" id="PANFAIM"/>
<evidence type="ECO:0000256" key="2">
    <source>
        <dbReference type="SAM" id="MobiDB-lite"/>
    </source>
</evidence>
<dbReference type="Pfam" id="PF17069">
    <property type="entry name" value="RSRP"/>
    <property type="match status" value="1"/>
</dbReference>
<protein>
    <recommendedName>
        <fullName evidence="7">Protein SON</fullName>
    </recommendedName>
</protein>
<dbReference type="PANTHER" id="PTHR46528">
    <property type="entry name" value="PROTEIN SON"/>
    <property type="match status" value="1"/>
</dbReference>
<name>A0A401SX65_CHIPU</name>
<feature type="domain" description="DRBM" evidence="3">
    <location>
        <begin position="690"/>
        <end position="760"/>
    </location>
</feature>
<feature type="compositionally biased region" description="Basic residues" evidence="2">
    <location>
        <begin position="321"/>
        <end position="332"/>
    </location>
</feature>
<gene>
    <name evidence="5" type="ORF">chiPu_0013463</name>
</gene>
<evidence type="ECO:0000259" key="4">
    <source>
        <dbReference type="PROSITE" id="PS50174"/>
    </source>
</evidence>
<feature type="compositionally biased region" description="Polar residues" evidence="2">
    <location>
        <begin position="154"/>
        <end position="170"/>
    </location>
</feature>
<dbReference type="SMART" id="SM00443">
    <property type="entry name" value="G_patch"/>
    <property type="match status" value="1"/>
</dbReference>
<feature type="compositionally biased region" description="Basic and acidic residues" evidence="2">
    <location>
        <begin position="285"/>
        <end position="297"/>
    </location>
</feature>
<dbReference type="Gene3D" id="3.30.160.20">
    <property type="match status" value="1"/>
</dbReference>
<dbReference type="InterPro" id="IPR000467">
    <property type="entry name" value="G_patch_dom"/>
</dbReference>
<dbReference type="OrthoDB" id="786951at2759"/>
<dbReference type="CDD" id="cd19870">
    <property type="entry name" value="DSRM_SON-like"/>
    <property type="match status" value="1"/>
</dbReference>